<dbReference type="STRING" id="463040.CAL15_02610"/>
<name>A0A1W6Z7N9_9BORD</name>
<dbReference type="RefSeq" id="WP_086077210.1">
    <property type="nucleotide sequence ID" value="NZ_CP021111.1"/>
</dbReference>
<dbReference type="Pfam" id="PF20159">
    <property type="entry name" value="YidB"/>
    <property type="match status" value="1"/>
</dbReference>
<dbReference type="OrthoDB" id="9795283at2"/>
<dbReference type="KEGG" id="bgm:CAL15_02610"/>
<dbReference type="AlphaFoldDB" id="A0A1W6Z7N9"/>
<organism evidence="1 2">
    <name type="scientific">Bordetella genomosp. 13</name>
    <dbReference type="NCBI Taxonomy" id="463040"/>
    <lineage>
        <taxon>Bacteria</taxon>
        <taxon>Pseudomonadati</taxon>
        <taxon>Pseudomonadota</taxon>
        <taxon>Betaproteobacteria</taxon>
        <taxon>Burkholderiales</taxon>
        <taxon>Alcaligenaceae</taxon>
        <taxon>Bordetella</taxon>
    </lineage>
</organism>
<proteinExistence type="predicted"/>
<gene>
    <name evidence="1" type="ORF">CAL15_02610</name>
</gene>
<protein>
    <recommendedName>
        <fullName evidence="3">DUF937 domain-containing protein</fullName>
    </recommendedName>
</protein>
<accession>A0A1W6Z7N9</accession>
<dbReference type="Gene3D" id="1.10.10.690">
    <property type="entry name" value="YidB-like"/>
    <property type="match status" value="1"/>
</dbReference>
<reference evidence="1 2" key="1">
    <citation type="submission" date="2017-05" db="EMBL/GenBank/DDBJ databases">
        <title>Complete and WGS of Bordetella genogroups.</title>
        <authorList>
            <person name="Spilker T."/>
            <person name="LiPuma J."/>
        </authorList>
    </citation>
    <scope>NUCLEOTIDE SEQUENCE [LARGE SCALE GENOMIC DNA]</scope>
    <source>
        <strain evidence="1 2">AU7206</strain>
    </source>
</reference>
<dbReference type="EMBL" id="CP021111">
    <property type="protein sequence ID" value="ARP93371.1"/>
    <property type="molecule type" value="Genomic_DNA"/>
</dbReference>
<dbReference type="InterPro" id="IPR045372">
    <property type="entry name" value="YidB"/>
</dbReference>
<evidence type="ECO:0000313" key="1">
    <source>
        <dbReference type="EMBL" id="ARP93371.1"/>
    </source>
</evidence>
<dbReference type="Proteomes" id="UP000194161">
    <property type="component" value="Chromosome"/>
</dbReference>
<sequence length="132" mass="13381">MGLLDSLFTSLTSGSPGEGGGLMPAVLKQLAKYPGGIPGLIAAFERGGLGEIVQSWIGTGQNLPITPQQLASVIEPGVIDAVAADSGRDRGDVLESLAGMLPRLVDQATPNGSLDDVQGASAMLGMLARLAR</sequence>
<dbReference type="SUPFAM" id="SSF140804">
    <property type="entry name" value="YidB-like"/>
    <property type="match status" value="1"/>
</dbReference>
<evidence type="ECO:0000313" key="2">
    <source>
        <dbReference type="Proteomes" id="UP000194161"/>
    </source>
</evidence>
<keyword evidence="2" id="KW-1185">Reference proteome</keyword>
<dbReference type="InterPro" id="IPR027405">
    <property type="entry name" value="YidB-like"/>
</dbReference>
<evidence type="ECO:0008006" key="3">
    <source>
        <dbReference type="Google" id="ProtNLM"/>
    </source>
</evidence>